<keyword evidence="3" id="KW-1185">Reference proteome</keyword>
<dbReference type="AlphaFoldDB" id="A0A1R1XNL5"/>
<dbReference type="PANTHER" id="PTHR33223:SF6">
    <property type="entry name" value="CCHC-TYPE DOMAIN-CONTAINING PROTEIN"/>
    <property type="match status" value="1"/>
</dbReference>
<organism evidence="2 3">
    <name type="scientific">Smittium culicis</name>
    <dbReference type="NCBI Taxonomy" id="133412"/>
    <lineage>
        <taxon>Eukaryota</taxon>
        <taxon>Fungi</taxon>
        <taxon>Fungi incertae sedis</taxon>
        <taxon>Zoopagomycota</taxon>
        <taxon>Kickxellomycotina</taxon>
        <taxon>Harpellomycetes</taxon>
        <taxon>Harpellales</taxon>
        <taxon>Legeriomycetaceae</taxon>
        <taxon>Smittium</taxon>
    </lineage>
</organism>
<name>A0A1R1XNL5_9FUNG</name>
<dbReference type="OrthoDB" id="1936908at2759"/>
<evidence type="ECO:0000313" key="2">
    <source>
        <dbReference type="EMBL" id="OMJ16205.1"/>
    </source>
</evidence>
<dbReference type="Proteomes" id="UP000187429">
    <property type="component" value="Unassembled WGS sequence"/>
</dbReference>
<gene>
    <name evidence="2" type="ORF">AYI69_g7916</name>
</gene>
<feature type="domain" description="Retrotransposon gag" evidence="1">
    <location>
        <begin position="50"/>
        <end position="119"/>
    </location>
</feature>
<comment type="caution">
    <text evidence="2">The sequence shown here is derived from an EMBL/GenBank/DDBJ whole genome shotgun (WGS) entry which is preliminary data.</text>
</comment>
<dbReference type="PANTHER" id="PTHR33223">
    <property type="entry name" value="CCHC-TYPE DOMAIN-CONTAINING PROTEIN"/>
    <property type="match status" value="1"/>
</dbReference>
<reference evidence="3" key="1">
    <citation type="submission" date="2017-01" db="EMBL/GenBank/DDBJ databases">
        <authorList>
            <person name="Wang Y."/>
            <person name="White M."/>
            <person name="Kvist S."/>
            <person name="Moncalvo J.-M."/>
        </authorList>
    </citation>
    <scope>NUCLEOTIDE SEQUENCE [LARGE SCALE GENOMIC DNA]</scope>
    <source>
        <strain evidence="3">ID-206-W2</strain>
    </source>
</reference>
<evidence type="ECO:0000259" key="1">
    <source>
        <dbReference type="Pfam" id="PF03732"/>
    </source>
</evidence>
<accession>A0A1R1XNL5</accession>
<proteinExistence type="predicted"/>
<sequence>MDINKKLEQLKLLEPGIFSGEIVEDPERWLKKFEIFYKNKDWTDVELIEIAEVHFEGPARAWFEVYGSEFKTWDSFKTEFGTKFSDKQKEILAWKELVKFEPEKTTVLELAAKLNKLFRITKVTNDREK</sequence>
<dbReference type="Pfam" id="PF03732">
    <property type="entry name" value="Retrotrans_gag"/>
    <property type="match status" value="1"/>
</dbReference>
<protein>
    <recommendedName>
        <fullName evidence="1">Retrotransposon gag domain-containing protein</fullName>
    </recommendedName>
</protein>
<evidence type="ECO:0000313" key="3">
    <source>
        <dbReference type="Proteomes" id="UP000187429"/>
    </source>
</evidence>
<feature type="non-terminal residue" evidence="2">
    <location>
        <position position="129"/>
    </location>
</feature>
<dbReference type="EMBL" id="LSSM01003974">
    <property type="protein sequence ID" value="OMJ16205.1"/>
    <property type="molecule type" value="Genomic_DNA"/>
</dbReference>
<dbReference type="InterPro" id="IPR005162">
    <property type="entry name" value="Retrotrans_gag_dom"/>
</dbReference>